<dbReference type="Pfam" id="PF24508">
    <property type="entry name" value="TXNDC16_N"/>
    <property type="match status" value="1"/>
</dbReference>
<name>A0ABD0M2B3_9CAEN</name>
<feature type="domain" description="TXNDC16 N-terminal" evidence="4">
    <location>
        <begin position="61"/>
        <end position="155"/>
    </location>
</feature>
<gene>
    <name evidence="6" type="ORF">BaRGS_00003188</name>
</gene>
<dbReference type="Gene3D" id="3.40.30.10">
    <property type="entry name" value="Glutaredoxin"/>
    <property type="match status" value="2"/>
</dbReference>
<dbReference type="InterPro" id="IPR036249">
    <property type="entry name" value="Thioredoxin-like_sf"/>
</dbReference>
<evidence type="ECO:0000259" key="4">
    <source>
        <dbReference type="Pfam" id="PF24508"/>
    </source>
</evidence>
<dbReference type="CDD" id="cd02961">
    <property type="entry name" value="PDI_a_family"/>
    <property type="match status" value="1"/>
</dbReference>
<dbReference type="SUPFAM" id="SSF52833">
    <property type="entry name" value="Thioredoxin-like"/>
    <property type="match status" value="1"/>
</dbReference>
<evidence type="ECO:0000313" key="7">
    <source>
        <dbReference type="Proteomes" id="UP001519460"/>
    </source>
</evidence>
<organism evidence="6 7">
    <name type="scientific">Batillaria attramentaria</name>
    <dbReference type="NCBI Taxonomy" id="370345"/>
    <lineage>
        <taxon>Eukaryota</taxon>
        <taxon>Metazoa</taxon>
        <taxon>Spiralia</taxon>
        <taxon>Lophotrochozoa</taxon>
        <taxon>Mollusca</taxon>
        <taxon>Gastropoda</taxon>
        <taxon>Caenogastropoda</taxon>
        <taxon>Sorbeoconcha</taxon>
        <taxon>Cerithioidea</taxon>
        <taxon>Batillariidae</taxon>
        <taxon>Batillaria</taxon>
    </lineage>
</organism>
<feature type="chain" id="PRO_5044826487" description="Thioredoxin domain-containing protein" evidence="2">
    <location>
        <begin position="19"/>
        <end position="845"/>
    </location>
</feature>
<feature type="domain" description="Thioredoxin" evidence="3">
    <location>
        <begin position="397"/>
        <end position="491"/>
    </location>
</feature>
<evidence type="ECO:0000313" key="6">
    <source>
        <dbReference type="EMBL" id="KAK7505443.1"/>
    </source>
</evidence>
<comment type="caution">
    <text evidence="6">The sequence shown here is derived from an EMBL/GenBank/DDBJ whole genome shotgun (WGS) entry which is preliminary data.</text>
</comment>
<dbReference type="PANTHER" id="PTHR22699">
    <property type="entry name" value="THIOREDOXIN DOMAIN-CONTAINING PROTEIN 16"/>
    <property type="match status" value="1"/>
</dbReference>
<evidence type="ECO:0000259" key="3">
    <source>
        <dbReference type="Pfam" id="PF00085"/>
    </source>
</evidence>
<feature type="region of interest" description="Disordered" evidence="1">
    <location>
        <begin position="349"/>
        <end position="373"/>
    </location>
</feature>
<evidence type="ECO:0000259" key="5">
    <source>
        <dbReference type="Pfam" id="PF24509"/>
    </source>
</evidence>
<proteinExistence type="predicted"/>
<dbReference type="InterPro" id="IPR057642">
    <property type="entry name" value="TXNDC16_2nd"/>
</dbReference>
<dbReference type="Pfam" id="PF00085">
    <property type="entry name" value="Thioredoxin"/>
    <property type="match status" value="1"/>
</dbReference>
<dbReference type="Proteomes" id="UP001519460">
    <property type="component" value="Unassembled WGS sequence"/>
</dbReference>
<feature type="region of interest" description="Disordered" evidence="1">
    <location>
        <begin position="745"/>
        <end position="780"/>
    </location>
</feature>
<dbReference type="Pfam" id="PF13848">
    <property type="entry name" value="Thioredoxin_6"/>
    <property type="match status" value="1"/>
</dbReference>
<evidence type="ECO:0008006" key="8">
    <source>
        <dbReference type="Google" id="ProtNLM"/>
    </source>
</evidence>
<dbReference type="AlphaFoldDB" id="A0ABD0M2B3"/>
<reference evidence="6 7" key="1">
    <citation type="journal article" date="2023" name="Sci. Data">
        <title>Genome assembly of the Korean intertidal mud-creeper Batillaria attramentaria.</title>
        <authorList>
            <person name="Patra A.K."/>
            <person name="Ho P.T."/>
            <person name="Jun S."/>
            <person name="Lee S.J."/>
            <person name="Kim Y."/>
            <person name="Won Y.J."/>
        </authorList>
    </citation>
    <scope>NUCLEOTIDE SEQUENCE [LARGE SCALE GENOMIC DNA]</scope>
    <source>
        <strain evidence="6">Wonlab-2016</strain>
    </source>
</reference>
<dbReference type="InterPro" id="IPR013766">
    <property type="entry name" value="Thioredoxin_domain"/>
</dbReference>
<dbReference type="PANTHER" id="PTHR22699:SF1">
    <property type="entry name" value="THIOREDOXIN DOMAIN-CONTAINING PROTEIN 16"/>
    <property type="match status" value="1"/>
</dbReference>
<dbReference type="EMBL" id="JACVVK020000010">
    <property type="protein sequence ID" value="KAK7505443.1"/>
    <property type="molecule type" value="Genomic_DNA"/>
</dbReference>
<dbReference type="InterPro" id="IPR040090">
    <property type="entry name" value="TXNDC16"/>
</dbReference>
<feature type="region of interest" description="Disordered" evidence="1">
    <location>
        <begin position="288"/>
        <end position="315"/>
    </location>
</feature>
<feature type="compositionally biased region" description="Basic and acidic residues" evidence="1">
    <location>
        <begin position="353"/>
        <end position="373"/>
    </location>
</feature>
<dbReference type="Pfam" id="PF24509">
    <property type="entry name" value="TXNDC16_2nd"/>
    <property type="match status" value="1"/>
</dbReference>
<dbReference type="InterPro" id="IPR057639">
    <property type="entry name" value="TXNDC16_N"/>
</dbReference>
<feature type="compositionally biased region" description="Basic and acidic residues" evidence="1">
    <location>
        <begin position="288"/>
        <end position="299"/>
    </location>
</feature>
<feature type="domain" description="TXNDC16 second thioredoxin-like" evidence="5">
    <location>
        <begin position="159"/>
        <end position="279"/>
    </location>
</feature>
<feature type="signal peptide" evidence="2">
    <location>
        <begin position="1"/>
        <end position="18"/>
    </location>
</feature>
<evidence type="ECO:0000256" key="2">
    <source>
        <dbReference type="SAM" id="SignalP"/>
    </source>
</evidence>
<protein>
    <recommendedName>
        <fullName evidence="8">Thioredoxin domain-containing protein</fullName>
    </recommendedName>
</protein>
<evidence type="ECO:0000256" key="1">
    <source>
        <dbReference type="SAM" id="MobiDB-lite"/>
    </source>
</evidence>
<sequence length="845" mass="94726">MEWIQLFVLGMLLTSAAAENKVHSVPVDDKTQQDAQQKPTTTSTLQHEFRYAKLLDAGGLEKLKESASVGAVFFYKKRMRQLDTFFTEYDKSAGFLGAYGLTLAVVDCSAQVKELEPACKNASGDKIYTYRYGADLLDLDLDSMFDVNSIMSNILQLALLNEVTIIQSKRNRQVLEHENAGQTDIIYGYHIAIGTYEHRVFMEIAYAYHDKYKFILTTEPASIDGLQDSGRITPRSVCAMWVLYCRERYDAENGCRSVNYRGEFNLLELANFLRALSLPRVLFHEEGDAHAAEDQKPEDGSPDSNKGPQLFVVRPGQTEKKMMDEKLYGGWALENVEYFLSEELFRSSDVPEEPAHSDDKELKEGEDGGRGVDEIDDMVLGVATEKRAKIAKIQNVPALTDKTFPSTVADSKLVVVLFYLLCEKAHEAAEKLAALKGDDPSAHPLVRVNCYDWTDVCQKANITTYPQVHIYRNGQRQQYRRSLDKDVLVQTVWLLQQEQPLMLDTEMDVDKFAGGLLPEGADRMVDDVVLLKLSKSKKEMAAFEEVVKALDTQMLFAVVGADVKAKFLPEAGVVHVRLTDVHQLMDKLTTNLDAESIKSFLLKGQFNLLPELTHKNFPALFARQLPFGILFVTGTGSYMQSVQRIIVDIIKSQTTLDDTDTMAETILMEYAESMSLPTFAIVQHRQGKVFVLQDVDLTGAALTAWIQGVLDGSVTPTKMLKDGEWKPVGPYYDFLRMMDRDAEMKNSPESVKSYESCPSGNCDRPGETTESMQRSKEAEEMDVDIRANLLDLKHSRLYSSKDRRPHHHSPPAPAGMAGAEKSHVEAADGATDFQGKSTLPPREEL</sequence>
<keyword evidence="2" id="KW-0732">Signal</keyword>
<accession>A0ABD0M2B3</accession>
<feature type="region of interest" description="Disordered" evidence="1">
    <location>
        <begin position="794"/>
        <end position="845"/>
    </location>
</feature>
<keyword evidence="7" id="KW-1185">Reference proteome</keyword>